<feature type="domain" description="Trichome birefringence-like C-terminal" evidence="2">
    <location>
        <begin position="110"/>
        <end position="201"/>
    </location>
</feature>
<sequence>MSTSTPSTYRWRLRGYLVYSLYTNLDYLKYRWQICRFDGKAFLEKFKGKKIMYIGDSLSLNIYEYRLCLLHAAVPEAKFNQVKKMSLLHLCIYGVEIVLFHSNLLSTKDGQIWKNFDILIFDTWLWYTRRPPGQQYFVEYNGQILKDINWIEAFRTGLKTWARWVETDVDTTKTKVFFQGTSLPRGEPTINSCLNETTPINGSI</sequence>
<dbReference type="OMA" id="VEIMIIS"/>
<dbReference type="InterPro" id="IPR026057">
    <property type="entry name" value="TBL_C"/>
</dbReference>
<dbReference type="PANTHER" id="PTHR32285">
    <property type="entry name" value="PROTEIN TRICHOME BIREFRINGENCE-LIKE 9-RELATED"/>
    <property type="match status" value="1"/>
</dbReference>
<evidence type="ECO:0000259" key="2">
    <source>
        <dbReference type="Pfam" id="PF13839"/>
    </source>
</evidence>
<proteinExistence type="inferred from homology"/>
<dbReference type="Gramene" id="Solyc07g032783.1.1">
    <property type="protein sequence ID" value="Solyc07g032783.1.1"/>
    <property type="gene ID" value="Solyc07g032783.1"/>
</dbReference>
<comment type="similarity">
    <text evidence="1">Belongs to the PC-esterase family. TBL subfamily.</text>
</comment>
<dbReference type="PANTHER" id="PTHR32285:SF36">
    <property type="entry name" value="PROTEIN TRICHOME BIREFRINGENCE-LIKE 38"/>
    <property type="match status" value="1"/>
</dbReference>
<dbReference type="InterPro" id="IPR029962">
    <property type="entry name" value="TBL"/>
</dbReference>
<dbReference type="InParanoid" id="A0A3Q7HB21"/>
<keyword evidence="4" id="KW-1185">Reference proteome</keyword>
<dbReference type="STRING" id="4081.A0A3Q7HB21"/>
<accession>A0A3Q7HB21</accession>
<name>A0A3Q7HB21_SOLLC</name>
<evidence type="ECO:0000256" key="1">
    <source>
        <dbReference type="ARBA" id="ARBA00007727"/>
    </source>
</evidence>
<dbReference type="AlphaFoldDB" id="A0A3Q7HB21"/>
<dbReference type="Proteomes" id="UP000004994">
    <property type="component" value="Chromosome 7"/>
</dbReference>
<dbReference type="Pfam" id="PF13839">
    <property type="entry name" value="PC-Esterase"/>
    <property type="match status" value="2"/>
</dbReference>
<organism evidence="3">
    <name type="scientific">Solanum lycopersicum</name>
    <name type="common">Tomato</name>
    <name type="synonym">Lycopersicon esculentum</name>
    <dbReference type="NCBI Taxonomy" id="4081"/>
    <lineage>
        <taxon>Eukaryota</taxon>
        <taxon>Viridiplantae</taxon>
        <taxon>Streptophyta</taxon>
        <taxon>Embryophyta</taxon>
        <taxon>Tracheophyta</taxon>
        <taxon>Spermatophyta</taxon>
        <taxon>Magnoliopsida</taxon>
        <taxon>eudicotyledons</taxon>
        <taxon>Gunneridae</taxon>
        <taxon>Pentapetalae</taxon>
        <taxon>asterids</taxon>
        <taxon>lamiids</taxon>
        <taxon>Solanales</taxon>
        <taxon>Solanaceae</taxon>
        <taxon>Solanoideae</taxon>
        <taxon>Solaneae</taxon>
        <taxon>Solanum</taxon>
        <taxon>Solanum subgen. Lycopersicon</taxon>
    </lineage>
</organism>
<dbReference type="EnsemblPlants" id="Solyc07g032783.1.1">
    <property type="protein sequence ID" value="Solyc07g032783.1.1"/>
    <property type="gene ID" value="Solyc07g032783.1"/>
</dbReference>
<dbReference type="GO" id="GO:0016413">
    <property type="term" value="F:O-acetyltransferase activity"/>
    <property type="evidence" value="ECO:0000318"/>
    <property type="project" value="GO_Central"/>
</dbReference>
<dbReference type="GO" id="GO:0005794">
    <property type="term" value="C:Golgi apparatus"/>
    <property type="evidence" value="ECO:0000318"/>
    <property type="project" value="GO_Central"/>
</dbReference>
<reference evidence="3" key="2">
    <citation type="submission" date="2019-01" db="UniProtKB">
        <authorList>
            <consortium name="EnsemblPlants"/>
        </authorList>
    </citation>
    <scope>IDENTIFICATION</scope>
    <source>
        <strain evidence="3">cv. Heinz 1706</strain>
    </source>
</reference>
<evidence type="ECO:0000313" key="4">
    <source>
        <dbReference type="Proteomes" id="UP000004994"/>
    </source>
</evidence>
<feature type="domain" description="Trichome birefringence-like C-terminal" evidence="2">
    <location>
        <begin position="35"/>
        <end position="108"/>
    </location>
</feature>
<protein>
    <recommendedName>
        <fullName evidence="2">Trichome birefringence-like C-terminal domain-containing protein</fullName>
    </recommendedName>
</protein>
<evidence type="ECO:0000313" key="3">
    <source>
        <dbReference type="EnsemblPlants" id="Solyc07g032783.1.1"/>
    </source>
</evidence>
<reference evidence="3" key="1">
    <citation type="journal article" date="2012" name="Nature">
        <title>The tomato genome sequence provides insights into fleshy fruit evolution.</title>
        <authorList>
            <consortium name="Tomato Genome Consortium"/>
        </authorList>
    </citation>
    <scope>NUCLEOTIDE SEQUENCE [LARGE SCALE GENOMIC DNA]</scope>
    <source>
        <strain evidence="3">cv. Heinz 1706</strain>
    </source>
</reference>